<evidence type="ECO:0000313" key="6">
    <source>
        <dbReference type="EMBL" id="KRK13000.1"/>
    </source>
</evidence>
<evidence type="ECO:0000256" key="4">
    <source>
        <dbReference type="ARBA" id="ARBA00023172"/>
    </source>
</evidence>
<dbReference type="Pfam" id="PF14659">
    <property type="entry name" value="Phage_int_SAM_3"/>
    <property type="match status" value="1"/>
</dbReference>
<dbReference type="InterPro" id="IPR010998">
    <property type="entry name" value="Integrase_recombinase_N"/>
</dbReference>
<evidence type="ECO:0000256" key="2">
    <source>
        <dbReference type="ARBA" id="ARBA00022908"/>
    </source>
</evidence>
<dbReference type="CDD" id="cd01189">
    <property type="entry name" value="INT_ICEBs1_C_like"/>
    <property type="match status" value="1"/>
</dbReference>
<dbReference type="eggNOG" id="COG0582">
    <property type="taxonomic scope" value="Bacteria"/>
</dbReference>
<feature type="domain" description="Tyr recombinase" evidence="5">
    <location>
        <begin position="170"/>
        <end position="371"/>
    </location>
</feature>
<dbReference type="InterPro" id="IPR050808">
    <property type="entry name" value="Phage_Integrase"/>
</dbReference>
<keyword evidence="2" id="KW-0229">DNA integration</keyword>
<dbReference type="Gene3D" id="1.10.150.130">
    <property type="match status" value="1"/>
</dbReference>
<evidence type="ECO:0000256" key="3">
    <source>
        <dbReference type="ARBA" id="ARBA00023125"/>
    </source>
</evidence>
<organism evidence="6 7">
    <name type="scientific">Lacticaseibacillus zeae DSM 20178 = KCTC 3804</name>
    <dbReference type="NCBI Taxonomy" id="1423816"/>
    <lineage>
        <taxon>Bacteria</taxon>
        <taxon>Bacillati</taxon>
        <taxon>Bacillota</taxon>
        <taxon>Bacilli</taxon>
        <taxon>Lactobacillales</taxon>
        <taxon>Lactobacillaceae</taxon>
        <taxon>Lacticaseibacillus</taxon>
    </lineage>
</organism>
<dbReference type="PANTHER" id="PTHR30629">
    <property type="entry name" value="PROPHAGE INTEGRASE"/>
    <property type="match status" value="1"/>
</dbReference>
<gene>
    <name evidence="6" type="ORF">FD51_GL002156</name>
</gene>
<dbReference type="InterPro" id="IPR002104">
    <property type="entry name" value="Integrase_catalytic"/>
</dbReference>
<evidence type="ECO:0000259" key="5">
    <source>
        <dbReference type="PROSITE" id="PS51898"/>
    </source>
</evidence>
<dbReference type="InterPro" id="IPR004107">
    <property type="entry name" value="Integrase_SAM-like_N"/>
</dbReference>
<evidence type="ECO:0000313" key="7">
    <source>
        <dbReference type="Proteomes" id="UP000051984"/>
    </source>
</evidence>
<comment type="similarity">
    <text evidence="1">Belongs to the 'phage' integrase family.</text>
</comment>
<dbReference type="EMBL" id="AZCT01000003">
    <property type="protein sequence ID" value="KRK13000.1"/>
    <property type="molecule type" value="Genomic_DNA"/>
</dbReference>
<dbReference type="PANTHER" id="PTHR30629:SF2">
    <property type="entry name" value="PROPHAGE INTEGRASE INTS-RELATED"/>
    <property type="match status" value="1"/>
</dbReference>
<dbReference type="PATRIC" id="fig|1423816.3.peg.2235"/>
<protein>
    <submittedName>
        <fullName evidence="6">Phage-related integrase</fullName>
    </submittedName>
</protein>
<dbReference type="GO" id="GO:0003677">
    <property type="term" value="F:DNA binding"/>
    <property type="evidence" value="ECO:0007669"/>
    <property type="project" value="UniProtKB-KW"/>
</dbReference>
<dbReference type="Gene3D" id="1.10.443.10">
    <property type="entry name" value="Intergrase catalytic core"/>
    <property type="match status" value="1"/>
</dbReference>
<dbReference type="InterPro" id="IPR011010">
    <property type="entry name" value="DNA_brk_join_enz"/>
</dbReference>
<keyword evidence="3" id="KW-0238">DNA-binding</keyword>
<dbReference type="Pfam" id="PF00589">
    <property type="entry name" value="Phage_integrase"/>
    <property type="match status" value="1"/>
</dbReference>
<dbReference type="PROSITE" id="PS51898">
    <property type="entry name" value="TYR_RECOMBINASE"/>
    <property type="match status" value="1"/>
</dbReference>
<dbReference type="GO" id="GO:0006310">
    <property type="term" value="P:DNA recombination"/>
    <property type="evidence" value="ECO:0007669"/>
    <property type="project" value="UniProtKB-KW"/>
</dbReference>
<dbReference type="InterPro" id="IPR013762">
    <property type="entry name" value="Integrase-like_cat_sf"/>
</dbReference>
<dbReference type="GO" id="GO:0015074">
    <property type="term" value="P:DNA integration"/>
    <property type="evidence" value="ECO:0007669"/>
    <property type="project" value="UniProtKB-KW"/>
</dbReference>
<evidence type="ECO:0000256" key="1">
    <source>
        <dbReference type="ARBA" id="ARBA00008857"/>
    </source>
</evidence>
<dbReference type="Proteomes" id="UP000051984">
    <property type="component" value="Unassembled WGS sequence"/>
</dbReference>
<name>A0A0R1EUJ9_LACZE</name>
<sequence length="382" mass="43095">MAIKKVKLKSGAVRYRVTVNAGLVAGKRKNIVRNVQSMQKARLLESELKLDVANGLYDENDTTPPVQTFSDLYNQWWPIYVQTVEGSTAYKTKQLFNNHLIPMFGSKTLTAIKTGSIQSAVSQWRETTTKAYKERFIYLKKILSFAVKMQYIEKNPADGVELPRGVGSGKSPVYWDNKQVARFLTCIDPNNDPEKYTMFLLMVSTGIRREELCALNVSDVNFKTSTLSINKAYATGLNGKESIKGTKSTAGMRTIPLTPKVAIQLKKWIALLDTSKIISIRDDRPLFPSPQHFEKRLGINRPNKWLKDIIEANHLTPRITLHGLRKSFVTNMIRSGVDVSTVQRLAGHSTPDVTLRIYAGMNQSDAREGIDKLAEYMEQVTF</sequence>
<keyword evidence="4" id="KW-0233">DNA recombination</keyword>
<dbReference type="SUPFAM" id="SSF56349">
    <property type="entry name" value="DNA breaking-rejoining enzymes"/>
    <property type="match status" value="1"/>
</dbReference>
<proteinExistence type="inferred from homology"/>
<reference evidence="6 7" key="1">
    <citation type="journal article" date="2015" name="Genome Announc.">
        <title>Expanding the biotechnology potential of lactobacilli through comparative genomics of 213 strains and associated genera.</title>
        <authorList>
            <person name="Sun Z."/>
            <person name="Harris H.M."/>
            <person name="McCann A."/>
            <person name="Guo C."/>
            <person name="Argimon S."/>
            <person name="Zhang W."/>
            <person name="Yang X."/>
            <person name="Jeffery I.B."/>
            <person name="Cooney J.C."/>
            <person name="Kagawa T.F."/>
            <person name="Liu W."/>
            <person name="Song Y."/>
            <person name="Salvetti E."/>
            <person name="Wrobel A."/>
            <person name="Rasinkangas P."/>
            <person name="Parkhill J."/>
            <person name="Rea M.C."/>
            <person name="O'Sullivan O."/>
            <person name="Ritari J."/>
            <person name="Douillard F.P."/>
            <person name="Paul Ross R."/>
            <person name="Yang R."/>
            <person name="Briner A.E."/>
            <person name="Felis G.E."/>
            <person name="de Vos W.M."/>
            <person name="Barrangou R."/>
            <person name="Klaenhammer T.R."/>
            <person name="Caufield P.W."/>
            <person name="Cui Y."/>
            <person name="Zhang H."/>
            <person name="O'Toole P.W."/>
        </authorList>
    </citation>
    <scope>NUCLEOTIDE SEQUENCE [LARGE SCALE GENOMIC DNA]</scope>
    <source>
        <strain evidence="6 7">DSM 20178</strain>
    </source>
</reference>
<accession>A0A0R1EUJ9</accession>
<comment type="caution">
    <text evidence="6">The sequence shown here is derived from an EMBL/GenBank/DDBJ whole genome shotgun (WGS) entry which is preliminary data.</text>
</comment>
<dbReference type="RefSeq" id="WP_010489237.1">
    <property type="nucleotide sequence ID" value="NZ_AZCT01000003.1"/>
</dbReference>
<dbReference type="AlphaFoldDB" id="A0A0R1EUJ9"/>